<dbReference type="OrthoDB" id="978at2759"/>
<reference evidence="3" key="1">
    <citation type="submission" date="2020-03" db="EMBL/GenBank/DDBJ databases">
        <title>Draft Genome Sequence of Cylindrodendrum hubeiense.</title>
        <authorList>
            <person name="Buettner E."/>
            <person name="Kellner H."/>
        </authorList>
    </citation>
    <scope>NUCLEOTIDE SEQUENCE</scope>
    <source>
        <strain evidence="3">IHI 201604</strain>
    </source>
</reference>
<name>A0A9P5H9H4_9HYPO</name>
<dbReference type="GO" id="GO:0008757">
    <property type="term" value="F:S-adenosylmethionine-dependent methyltransferase activity"/>
    <property type="evidence" value="ECO:0007669"/>
    <property type="project" value="InterPro"/>
</dbReference>
<dbReference type="AlphaFoldDB" id="A0A9P5H9H4"/>
<comment type="caution">
    <text evidence="3">The sequence shown here is derived from an EMBL/GenBank/DDBJ whole genome shotgun (WGS) entry which is preliminary data.</text>
</comment>
<dbReference type="InterPro" id="IPR012901">
    <property type="entry name" value="CARME"/>
</dbReference>
<dbReference type="Proteomes" id="UP000722485">
    <property type="component" value="Unassembled WGS sequence"/>
</dbReference>
<evidence type="ECO:0000256" key="2">
    <source>
        <dbReference type="SAM" id="Phobius"/>
    </source>
</evidence>
<dbReference type="PANTHER" id="PTHR12303:SF13">
    <property type="match status" value="1"/>
</dbReference>
<feature type="compositionally biased region" description="Gly residues" evidence="1">
    <location>
        <begin position="10"/>
        <end position="20"/>
    </location>
</feature>
<keyword evidence="4" id="KW-1185">Reference proteome</keyword>
<proteinExistence type="predicted"/>
<evidence type="ECO:0000313" key="3">
    <source>
        <dbReference type="EMBL" id="KAF7548807.1"/>
    </source>
</evidence>
<dbReference type="Gene3D" id="3.40.50.150">
    <property type="entry name" value="Vaccinia Virus protein VP39"/>
    <property type="match status" value="1"/>
</dbReference>
<dbReference type="SMART" id="SM01296">
    <property type="entry name" value="N2227"/>
    <property type="match status" value="1"/>
</dbReference>
<evidence type="ECO:0000256" key="1">
    <source>
        <dbReference type="SAM" id="MobiDB-lite"/>
    </source>
</evidence>
<keyword evidence="2" id="KW-0472">Membrane</keyword>
<gene>
    <name evidence="3" type="ORF">G7Z17_g6821</name>
</gene>
<dbReference type="PANTHER" id="PTHR12303">
    <property type="entry name" value="CARNOSINE N-METHYLTRANSFERASE"/>
    <property type="match status" value="1"/>
</dbReference>
<feature type="region of interest" description="Disordered" evidence="1">
    <location>
        <begin position="1"/>
        <end position="33"/>
    </location>
</feature>
<dbReference type="SUPFAM" id="SSF53335">
    <property type="entry name" value="S-adenosyl-L-methionine-dependent methyltransferases"/>
    <property type="match status" value="1"/>
</dbReference>
<sequence>MVAVRLTAPGLGGRGGLTEGGGEEAQEGDGKGGGLHLELVAREEDVTTSDRRAELKMQDGMQERDLQRRGILGVAIRVLASVPPTDDDAPLPCWATRERWWGEDFCAAAGKASEMTRTSHLSAMFSLFVFALLLAISWAAGEADNIQVPSHEHELDLASMALNGEDLTDPLNSMVEVHEVIVTLQQISGAPNTPRHLQEKSKLLNAFARPKGELKSNHPRHRLLDALHGFTRYQERQKTELDRLKGLYKHVSKAQKSLLEHQVKYSKKFNRINHILSQDQVLCDRIVQNALEFYGIGNEELQKHIKDTESAGRKADKIAVSQSLKHIVRDWTEPGAHERDGPFLCLLKTLQQMFPNRDNAAPIKALLPGAGLGRLGYDIADLGGFEVTLNEWSMYMNVAYRFMEAHRARHSESFHPFIDGWSHHATEADMHRKLSFPDVEINASSVVMVEGDFNTAFQNQAGYYDVVITYFFIDTARNLMSYFDTIKKVLKPGGHWINLGPLLYGTGPFVQLSLEEIVLVTEAMGFQYLDTDESCGDLTFPSRKVRGIEAIYGFDDRALTKNAYNAQFWVARRSEKA</sequence>
<organism evidence="3 4">
    <name type="scientific">Cylindrodendrum hubeiense</name>
    <dbReference type="NCBI Taxonomy" id="595255"/>
    <lineage>
        <taxon>Eukaryota</taxon>
        <taxon>Fungi</taxon>
        <taxon>Dikarya</taxon>
        <taxon>Ascomycota</taxon>
        <taxon>Pezizomycotina</taxon>
        <taxon>Sordariomycetes</taxon>
        <taxon>Hypocreomycetidae</taxon>
        <taxon>Hypocreales</taxon>
        <taxon>Nectriaceae</taxon>
        <taxon>Cylindrodendrum</taxon>
    </lineage>
</organism>
<protein>
    <recommendedName>
        <fullName evidence="5">Carnosine N-methyltransferase</fullName>
    </recommendedName>
</protein>
<dbReference type="EMBL" id="JAANBB010000138">
    <property type="protein sequence ID" value="KAF7548807.1"/>
    <property type="molecule type" value="Genomic_DNA"/>
</dbReference>
<feature type="transmembrane region" description="Helical" evidence="2">
    <location>
        <begin position="121"/>
        <end position="140"/>
    </location>
</feature>
<dbReference type="Pfam" id="PF07942">
    <property type="entry name" value="CARME"/>
    <property type="match status" value="1"/>
</dbReference>
<dbReference type="InterPro" id="IPR029063">
    <property type="entry name" value="SAM-dependent_MTases_sf"/>
</dbReference>
<evidence type="ECO:0008006" key="5">
    <source>
        <dbReference type="Google" id="ProtNLM"/>
    </source>
</evidence>
<accession>A0A9P5H9H4</accession>
<evidence type="ECO:0000313" key="4">
    <source>
        <dbReference type="Proteomes" id="UP000722485"/>
    </source>
</evidence>
<keyword evidence="2" id="KW-0812">Transmembrane</keyword>
<keyword evidence="2" id="KW-1133">Transmembrane helix</keyword>